<dbReference type="EMBL" id="BAAAPE010000008">
    <property type="protein sequence ID" value="GAA2078391.1"/>
    <property type="molecule type" value="Genomic_DNA"/>
</dbReference>
<dbReference type="SUPFAM" id="SSF46955">
    <property type="entry name" value="Putative DNA-binding domain"/>
    <property type="match status" value="2"/>
</dbReference>
<dbReference type="Pfam" id="PF00376">
    <property type="entry name" value="MerR"/>
    <property type="match status" value="1"/>
</dbReference>
<dbReference type="Proteomes" id="UP001500016">
    <property type="component" value="Unassembled WGS sequence"/>
</dbReference>
<evidence type="ECO:0000259" key="2">
    <source>
        <dbReference type="PROSITE" id="PS50937"/>
    </source>
</evidence>
<dbReference type="PANTHER" id="PTHR30204:SF93">
    <property type="entry name" value="HTH MERR-TYPE DOMAIN-CONTAINING PROTEIN"/>
    <property type="match status" value="1"/>
</dbReference>
<keyword evidence="1" id="KW-0238">DNA-binding</keyword>
<dbReference type="Pfam" id="PF13411">
    <property type="entry name" value="MerR_1"/>
    <property type="match status" value="1"/>
</dbReference>
<evidence type="ECO:0000313" key="4">
    <source>
        <dbReference type="Proteomes" id="UP001500016"/>
    </source>
</evidence>
<dbReference type="RefSeq" id="WP_344529098.1">
    <property type="nucleotide sequence ID" value="NZ_BAAAPE010000008.1"/>
</dbReference>
<protein>
    <submittedName>
        <fullName evidence="3">MerR family transcriptional regulator</fullName>
    </submittedName>
</protein>
<dbReference type="Gene3D" id="1.10.1660.10">
    <property type="match status" value="2"/>
</dbReference>
<evidence type="ECO:0000313" key="3">
    <source>
        <dbReference type="EMBL" id="GAA2078391.1"/>
    </source>
</evidence>
<dbReference type="InterPro" id="IPR009061">
    <property type="entry name" value="DNA-bd_dom_put_sf"/>
</dbReference>
<dbReference type="PROSITE" id="PS50937">
    <property type="entry name" value="HTH_MERR_2"/>
    <property type="match status" value="2"/>
</dbReference>
<sequence length="234" mass="25188">MESPRLRPVDLARAAGVSTQQIRNYEEAGLLPPVPRTATGYRTFGPRHRDAVLTYRALAHGYGPATARAVMHAVHADDLPGALALIDAGHAALHEQRRSLQATSEALEALAGQTPGALPPSDLRIGEVADLLGVRTSALRVWEAAGLLAPGRERVTGYRLFGPADVRDARFVQMLRQSRYPLPQIRPVLDGLRRTGSAEALREAVSRRHAELATRAAAMLTASSHLHAYATPPS</sequence>
<dbReference type="InterPro" id="IPR047057">
    <property type="entry name" value="MerR_fam"/>
</dbReference>
<dbReference type="PANTHER" id="PTHR30204">
    <property type="entry name" value="REDOX-CYCLING DRUG-SENSING TRANSCRIPTIONAL ACTIVATOR SOXR"/>
    <property type="match status" value="1"/>
</dbReference>
<name>A0ABN2VZK8_9ACTN</name>
<evidence type="ECO:0000256" key="1">
    <source>
        <dbReference type="ARBA" id="ARBA00023125"/>
    </source>
</evidence>
<feature type="domain" description="HTH merR-type" evidence="2">
    <location>
        <begin position="11"/>
        <end position="42"/>
    </location>
</feature>
<comment type="caution">
    <text evidence="3">The sequence shown here is derived from an EMBL/GenBank/DDBJ whole genome shotgun (WGS) entry which is preliminary data.</text>
</comment>
<keyword evidence="4" id="KW-1185">Reference proteome</keyword>
<accession>A0ABN2VZK8</accession>
<organism evidence="3 4">
    <name type="scientific">Streptomyces albiaxialis</name>
    <dbReference type="NCBI Taxonomy" id="329523"/>
    <lineage>
        <taxon>Bacteria</taxon>
        <taxon>Bacillati</taxon>
        <taxon>Actinomycetota</taxon>
        <taxon>Actinomycetes</taxon>
        <taxon>Kitasatosporales</taxon>
        <taxon>Streptomycetaceae</taxon>
        <taxon>Streptomyces</taxon>
    </lineage>
</organism>
<dbReference type="SMART" id="SM00422">
    <property type="entry name" value="HTH_MERR"/>
    <property type="match status" value="2"/>
</dbReference>
<feature type="domain" description="HTH merR-type" evidence="2">
    <location>
        <begin position="122"/>
        <end position="191"/>
    </location>
</feature>
<gene>
    <name evidence="3" type="ORF">GCM10009801_35260</name>
</gene>
<proteinExistence type="predicted"/>
<dbReference type="InterPro" id="IPR000551">
    <property type="entry name" value="MerR-type_HTH_dom"/>
</dbReference>
<reference evidence="3 4" key="1">
    <citation type="journal article" date="2019" name="Int. J. Syst. Evol. Microbiol.">
        <title>The Global Catalogue of Microorganisms (GCM) 10K type strain sequencing project: providing services to taxonomists for standard genome sequencing and annotation.</title>
        <authorList>
            <consortium name="The Broad Institute Genomics Platform"/>
            <consortium name="The Broad Institute Genome Sequencing Center for Infectious Disease"/>
            <person name="Wu L."/>
            <person name="Ma J."/>
        </authorList>
    </citation>
    <scope>NUCLEOTIDE SEQUENCE [LARGE SCALE GENOMIC DNA]</scope>
    <source>
        <strain evidence="3 4">JCM 15478</strain>
    </source>
</reference>